<gene>
    <name evidence="2" type="ORF">AN695_0226700</name>
</gene>
<reference evidence="3" key="1">
    <citation type="submission" date="2016-04" db="EMBL/GenBank/DDBJ databases">
        <authorList>
            <person name="Osei Sekyere J."/>
            <person name="Sivertsen A."/>
            <person name="Pedersen A.T."/>
            <person name="Sundsfjord A."/>
        </authorList>
    </citation>
    <scope>NUCLEOTIDE SEQUENCE [LARGE SCALE GENOMIC DNA]</scope>
    <source>
        <strain evidence="3">945174350</strain>
    </source>
</reference>
<organism evidence="2 3">
    <name type="scientific">Serratia marcescens</name>
    <dbReference type="NCBI Taxonomy" id="615"/>
    <lineage>
        <taxon>Bacteria</taxon>
        <taxon>Pseudomonadati</taxon>
        <taxon>Pseudomonadota</taxon>
        <taxon>Gammaproteobacteria</taxon>
        <taxon>Enterobacterales</taxon>
        <taxon>Yersiniaceae</taxon>
        <taxon>Serratia</taxon>
    </lineage>
</organism>
<dbReference type="EMBL" id="LJEX02000167">
    <property type="protein sequence ID" value="OCO78968.1"/>
    <property type="molecule type" value="Genomic_DNA"/>
</dbReference>
<feature type="transmembrane region" description="Helical" evidence="1">
    <location>
        <begin position="6"/>
        <end position="23"/>
    </location>
</feature>
<sequence length="162" mass="18333">MDSLTFISAISWPVVFFVVVLMFRKLIVQRLKSFEGFGLKVNMVEEQKDLIENPRKVATDHRALLRQVASSHFNAEGDIGYALYSNGILIQKLKMTLSDVNRFRDTPVNFPIAFPIMALNVQFIGGSTPDVIEMNRGSMTLRFTNHKPSEDNELINIIVVGM</sequence>
<proteinExistence type="predicted"/>
<accession>A0A2F0P4I7</accession>
<dbReference type="AlphaFoldDB" id="A0A2F0P4I7"/>
<dbReference type="Proteomes" id="UP000050489">
    <property type="component" value="Unassembled WGS sequence"/>
</dbReference>
<keyword evidence="1" id="KW-1133">Transmembrane helix</keyword>
<keyword evidence="1" id="KW-0472">Membrane</keyword>
<keyword evidence="1" id="KW-0812">Transmembrane</keyword>
<evidence type="ECO:0000256" key="1">
    <source>
        <dbReference type="SAM" id="Phobius"/>
    </source>
</evidence>
<evidence type="ECO:0000313" key="2">
    <source>
        <dbReference type="EMBL" id="OCO78968.1"/>
    </source>
</evidence>
<dbReference type="RefSeq" id="WP_055317741.1">
    <property type="nucleotide sequence ID" value="NZ_CADDTT010000065.1"/>
</dbReference>
<protein>
    <submittedName>
        <fullName evidence="2">Uncharacterized protein</fullName>
    </submittedName>
</protein>
<comment type="caution">
    <text evidence="2">The sequence shown here is derived from an EMBL/GenBank/DDBJ whole genome shotgun (WGS) entry which is preliminary data.</text>
</comment>
<evidence type="ECO:0000313" key="3">
    <source>
        <dbReference type="Proteomes" id="UP000050489"/>
    </source>
</evidence>
<name>A0A2F0P4I7_SERMA</name>